<evidence type="ECO:0000259" key="7">
    <source>
        <dbReference type="SMART" id="SM00849"/>
    </source>
</evidence>
<dbReference type="PROSITE" id="PS51257">
    <property type="entry name" value="PROKAR_LIPOPROTEIN"/>
    <property type="match status" value="1"/>
</dbReference>
<dbReference type="SUPFAM" id="SSF56281">
    <property type="entry name" value="Metallo-hydrolase/oxidoreductase"/>
    <property type="match status" value="1"/>
</dbReference>
<dbReference type="NCBIfam" id="TIGR00361">
    <property type="entry name" value="ComEC_Rec2"/>
    <property type="match status" value="1"/>
</dbReference>
<dbReference type="SMART" id="SM00849">
    <property type="entry name" value="Lactamase_B"/>
    <property type="match status" value="1"/>
</dbReference>
<dbReference type="Gene3D" id="3.60.15.10">
    <property type="entry name" value="Ribonuclease Z/Hydroxyacylglutathione hydrolase-like"/>
    <property type="match status" value="1"/>
</dbReference>
<dbReference type="PANTHER" id="PTHR30619:SF1">
    <property type="entry name" value="RECOMBINATION PROTEIN 2"/>
    <property type="match status" value="1"/>
</dbReference>
<feature type="transmembrane region" description="Helical" evidence="6">
    <location>
        <begin position="387"/>
        <end position="411"/>
    </location>
</feature>
<evidence type="ECO:0000313" key="9">
    <source>
        <dbReference type="Proteomes" id="UP000188613"/>
    </source>
</evidence>
<keyword evidence="4 6" id="KW-1133">Transmembrane helix</keyword>
<evidence type="ECO:0000256" key="5">
    <source>
        <dbReference type="ARBA" id="ARBA00023136"/>
    </source>
</evidence>
<dbReference type="Pfam" id="PF03772">
    <property type="entry name" value="Competence"/>
    <property type="match status" value="1"/>
</dbReference>
<dbReference type="CDD" id="cd07731">
    <property type="entry name" value="ComA-like_MBL-fold"/>
    <property type="match status" value="1"/>
</dbReference>
<dbReference type="Pfam" id="PF13567">
    <property type="entry name" value="DUF4131"/>
    <property type="match status" value="1"/>
</dbReference>
<feature type="transmembrane region" description="Helical" evidence="6">
    <location>
        <begin position="263"/>
        <end position="280"/>
    </location>
</feature>
<feature type="domain" description="Metallo-beta-lactamase" evidence="7">
    <location>
        <begin position="505"/>
        <end position="714"/>
    </location>
</feature>
<evidence type="ECO:0000256" key="3">
    <source>
        <dbReference type="ARBA" id="ARBA00022692"/>
    </source>
</evidence>
<keyword evidence="9" id="KW-1185">Reference proteome</keyword>
<keyword evidence="3 6" id="KW-0812">Transmembrane</keyword>
<evidence type="ECO:0000256" key="1">
    <source>
        <dbReference type="ARBA" id="ARBA00004651"/>
    </source>
</evidence>
<feature type="transmembrane region" description="Helical" evidence="6">
    <location>
        <begin position="292"/>
        <end position="318"/>
    </location>
</feature>
<comment type="subcellular location">
    <subcellularLocation>
        <location evidence="1">Cell membrane</location>
        <topology evidence="1">Multi-pass membrane protein</topology>
    </subcellularLocation>
</comment>
<dbReference type="GO" id="GO:0005886">
    <property type="term" value="C:plasma membrane"/>
    <property type="evidence" value="ECO:0007669"/>
    <property type="project" value="UniProtKB-SubCell"/>
</dbReference>
<dbReference type="InterPro" id="IPR004477">
    <property type="entry name" value="ComEC_N"/>
</dbReference>
<keyword evidence="5 6" id="KW-0472">Membrane</keyword>
<dbReference type="RefSeq" id="WP_076764755.1">
    <property type="nucleotide sequence ID" value="NZ_MSFI01000009.1"/>
</dbReference>
<dbReference type="InterPro" id="IPR025405">
    <property type="entry name" value="DUF4131"/>
</dbReference>
<gene>
    <name evidence="8" type="ORF">BTO28_06660</name>
</gene>
<feature type="transmembrane region" description="Helical" evidence="6">
    <location>
        <begin position="352"/>
        <end position="375"/>
    </location>
</feature>
<evidence type="ECO:0000256" key="6">
    <source>
        <dbReference type="SAM" id="Phobius"/>
    </source>
</evidence>
<feature type="transmembrane region" description="Helical" evidence="6">
    <location>
        <begin position="330"/>
        <end position="346"/>
    </location>
</feature>
<accession>A0A1V2A9F2</accession>
<dbReference type="PANTHER" id="PTHR30619">
    <property type="entry name" value="DNA INTERNALIZATION/COMPETENCE PROTEIN COMEC/REC2"/>
    <property type="match status" value="1"/>
</dbReference>
<dbReference type="STRING" id="1714355.BTO28_06660"/>
<reference evidence="8 9" key="1">
    <citation type="submission" date="2016-12" db="EMBL/GenBank/DDBJ databases">
        <title>Domibacillus sp. SAB 38T whole genome sequencing.</title>
        <authorList>
            <person name="Verma A."/>
            <person name="Ojha A.K."/>
            <person name="Krishnamurthi S."/>
        </authorList>
    </citation>
    <scope>NUCLEOTIDE SEQUENCE [LARGE SCALE GENOMIC DNA]</scope>
    <source>
        <strain evidence="8 9">SAB 38</strain>
    </source>
</reference>
<dbReference type="Proteomes" id="UP000188613">
    <property type="component" value="Unassembled WGS sequence"/>
</dbReference>
<evidence type="ECO:0000256" key="2">
    <source>
        <dbReference type="ARBA" id="ARBA00022475"/>
    </source>
</evidence>
<dbReference type="AlphaFoldDB" id="A0A1V2A9F2"/>
<dbReference type="InterPro" id="IPR001279">
    <property type="entry name" value="Metallo-B-lactamas"/>
</dbReference>
<name>A0A1V2A9F2_9BACI</name>
<dbReference type="NCBIfam" id="TIGR00360">
    <property type="entry name" value="ComEC_N-term"/>
    <property type="match status" value="1"/>
</dbReference>
<proteinExistence type="predicted"/>
<organism evidence="8 9">
    <name type="scientific">Domibacillus epiphyticus</name>
    <dbReference type="NCBI Taxonomy" id="1714355"/>
    <lineage>
        <taxon>Bacteria</taxon>
        <taxon>Bacillati</taxon>
        <taxon>Bacillota</taxon>
        <taxon>Bacilli</taxon>
        <taxon>Bacillales</taxon>
        <taxon>Bacillaceae</taxon>
        <taxon>Domibacillus</taxon>
    </lineage>
</organism>
<dbReference type="Pfam" id="PF00753">
    <property type="entry name" value="Lactamase_B"/>
    <property type="match status" value="1"/>
</dbReference>
<feature type="transmembrane region" description="Helical" evidence="6">
    <location>
        <begin position="229"/>
        <end position="251"/>
    </location>
</feature>
<comment type="caution">
    <text evidence="8">The sequence shown here is derived from an EMBL/GenBank/DDBJ whole genome shotgun (WGS) entry which is preliminary data.</text>
</comment>
<keyword evidence="2" id="KW-1003">Cell membrane</keyword>
<protein>
    <submittedName>
        <fullName evidence="8">DNA internalization-related competence protein ComEC/Rec2</fullName>
    </submittedName>
</protein>
<dbReference type="InterPro" id="IPR004797">
    <property type="entry name" value="Competence_ComEC/Rec2"/>
</dbReference>
<dbReference type="InterPro" id="IPR036866">
    <property type="entry name" value="RibonucZ/Hydroxyglut_hydro"/>
</dbReference>
<dbReference type="InterPro" id="IPR052159">
    <property type="entry name" value="Competence_DNA_uptake"/>
</dbReference>
<sequence length="761" mass="84078">MQLLRMGAAALTSTLAALEAPYLIIFFLFALSCLLWIGAGRHHRMLMTGALVVFYGIGLFHQTHHMSHFTGDETEWTVVFSDDLKMDGDRLNAGVDEVFTGENLRLSYRMKSEEEKQQLASMISPGLTCRIRAEAVKPNEARNTGEFNYRTYLSTIHTFYILSPESISKEHCTINDSIHYAPARWRIAALQHVYNLFPEPLNSTAAALLFGDRTSSSESVNEDYEQLGIVHILSISGLHVTMMTGLIFFVLIRAGITREQARFIILIFLPLYALLTGASPPVVRACFMTGSIIAAISSHVLLTPASALGAAFLVMLAFDPYLVFQAGFQLSYVVTLALVLSSGVILKRSRNVIELSLAVSVISQMAALPFLIYHFSELSIIAPFANLLFVPFYSVIMMPALFAAFVLSFFMPVNLLTDLANLFLKMMDSLAAKMADLPFAVVVTGQPDMEWILIACTVAISSFILWEKKETIWYSLILCGLLIGVLTGLSRFSSEGEVTFIDVGQGDSIFIRLPYGKGTYLIDTGGRLPFEKEAWADRSGGFSVGKDTVVPFLKRKGVTKLDKLILTHADYDHAGAAAEVLSYISADEIIISPGSANVDVMKEILAAASDKKIRVREGFEGEQWTAGGSFFHFLSPNDRNYEGNNDSLVLYASIGGENWLFTGDFEEPGEQEFQKKYKIDVDWLKVGHHGSRTSTSDGFVKSIKPEFAVISAGVDNRYGHPHKEVLENLSGVYVYRTDQHGSISYTFKGEHGIVSTAIQPE</sequence>
<feature type="transmembrane region" description="Helical" evidence="6">
    <location>
        <begin position="473"/>
        <end position="492"/>
    </location>
</feature>
<dbReference type="EMBL" id="MSFI01000009">
    <property type="protein sequence ID" value="OMP67621.1"/>
    <property type="molecule type" value="Genomic_DNA"/>
</dbReference>
<dbReference type="OrthoDB" id="9761531at2"/>
<evidence type="ECO:0000313" key="8">
    <source>
        <dbReference type="EMBL" id="OMP67621.1"/>
    </source>
</evidence>
<dbReference type="GO" id="GO:0030420">
    <property type="term" value="P:establishment of competence for transformation"/>
    <property type="evidence" value="ECO:0007669"/>
    <property type="project" value="InterPro"/>
</dbReference>
<feature type="transmembrane region" description="Helical" evidence="6">
    <location>
        <begin position="20"/>
        <end position="38"/>
    </location>
</feature>
<dbReference type="InterPro" id="IPR035681">
    <property type="entry name" value="ComA-like_MBL"/>
</dbReference>
<evidence type="ECO:0000256" key="4">
    <source>
        <dbReference type="ARBA" id="ARBA00022989"/>
    </source>
</evidence>